<proteinExistence type="predicted"/>
<accession>A0ABR8CCR2</accession>
<keyword evidence="1" id="KW-0175">Coiled coil</keyword>
<organism evidence="2 3">
    <name type="scientific">Phormidium tenue FACHB-1050</name>
    <dbReference type="NCBI Taxonomy" id="2692857"/>
    <lineage>
        <taxon>Bacteria</taxon>
        <taxon>Bacillati</taxon>
        <taxon>Cyanobacteriota</taxon>
        <taxon>Cyanophyceae</taxon>
        <taxon>Oscillatoriophycideae</taxon>
        <taxon>Oscillatoriales</taxon>
        <taxon>Oscillatoriaceae</taxon>
        <taxon>Phormidium</taxon>
    </lineage>
</organism>
<protein>
    <submittedName>
        <fullName evidence="2">Uncharacterized protein</fullName>
    </submittedName>
</protein>
<dbReference type="EMBL" id="JACJQY010000013">
    <property type="protein sequence ID" value="MBD2317279.1"/>
    <property type="molecule type" value="Genomic_DNA"/>
</dbReference>
<dbReference type="RefSeq" id="WP_190578127.1">
    <property type="nucleotide sequence ID" value="NZ_CAWPQU010000005.1"/>
</dbReference>
<reference evidence="2 3" key="1">
    <citation type="journal article" date="2020" name="ISME J.">
        <title>Comparative genomics reveals insights into cyanobacterial evolution and habitat adaptation.</title>
        <authorList>
            <person name="Chen M.Y."/>
            <person name="Teng W.K."/>
            <person name="Zhao L."/>
            <person name="Hu C.X."/>
            <person name="Zhou Y.K."/>
            <person name="Han B.P."/>
            <person name="Song L.R."/>
            <person name="Shu W.S."/>
        </authorList>
    </citation>
    <scope>NUCLEOTIDE SEQUENCE [LARGE SCALE GENOMIC DNA]</scope>
    <source>
        <strain evidence="2 3">FACHB-1050</strain>
    </source>
</reference>
<name>A0ABR8CCR2_9CYAN</name>
<comment type="caution">
    <text evidence="2">The sequence shown here is derived from an EMBL/GenBank/DDBJ whole genome shotgun (WGS) entry which is preliminary data.</text>
</comment>
<dbReference type="Proteomes" id="UP000618445">
    <property type="component" value="Unassembled WGS sequence"/>
</dbReference>
<evidence type="ECO:0000313" key="2">
    <source>
        <dbReference type="EMBL" id="MBD2317279.1"/>
    </source>
</evidence>
<evidence type="ECO:0000256" key="1">
    <source>
        <dbReference type="SAM" id="Coils"/>
    </source>
</evidence>
<feature type="coiled-coil region" evidence="1">
    <location>
        <begin position="35"/>
        <end position="73"/>
    </location>
</feature>
<keyword evidence="3" id="KW-1185">Reference proteome</keyword>
<evidence type="ECO:0000313" key="3">
    <source>
        <dbReference type="Proteomes" id="UP000618445"/>
    </source>
</evidence>
<gene>
    <name evidence="2" type="ORF">H6G05_10540</name>
</gene>
<sequence length="100" mass="11772">MAERWTDERLDRFADKVDRIADKIEQQGEQIGRLIEALYLELPNIKAEINSVREEAREQRETLHAELVEIKEITRQQAIVAQTQAESIRLMIEMLNRKQA</sequence>